<dbReference type="Pfam" id="PF02624">
    <property type="entry name" value="YcaO"/>
    <property type="match status" value="1"/>
</dbReference>
<evidence type="ECO:0000313" key="4">
    <source>
        <dbReference type="Proteomes" id="UP001596434"/>
    </source>
</evidence>
<dbReference type="PANTHER" id="PTHR37809:SF1">
    <property type="entry name" value="RIBOSOMAL PROTEIN S12 METHYLTHIOTRANSFERASE ACCESSORY FACTOR YCAO"/>
    <property type="match status" value="1"/>
</dbReference>
<sequence>MQIGIAGSGPAADSVRAALDDVDATATTTTPGELGSYPLGVVIAPAGAPAFEAADDAATRWLAVEIGGLGGVALGDLDATVTVFADGVGYRDLRARVDSAVDDGGDGEERRASGSRSAVRLAGAVAGHRAVSLLSGADLAGTVVEVPGGERRVLAVPRPEDRDRDLRHTHRDVPLDDAVGRAERAVDDRVGLLTQVGERESFPAPYYLAATADTTAYSDARAAAYTAGVDDDWDRAFVKALGEGLERYCAGVYRNEEFETAPPSQRARGVSPAAFVRPDGRSVDPEEPVPWVPGEDLRTGESVPLPAEFVHYPPPGGHRERHRPAITTGLGLGNAGVEALLSGLYEVIERDAAMLAWYSTYDPLGLSVDDGGFAALVDRARAVGLSVTPALITADVDVPVVAVAVHREGEWPRFALGSGADLDATAAARSALAEALQNWMELRAMGPDDAAAEEGAIGHYADRPPAAEAFVDVDDGVPAASVGPDEVPTGEAELDAVVDRATEAGLSTYAARLTTEDVAALGFEAVRVLSPEAQPLFVEDPYFGDRAETVPPDLGYEPRLDRPFHPYP</sequence>
<dbReference type="PANTHER" id="PTHR37809">
    <property type="entry name" value="RIBOSOMAL PROTEIN S12 METHYLTHIOTRANSFERASE ACCESSORY FACTOR YCAO"/>
    <property type="match status" value="1"/>
</dbReference>
<name>A0ABD5ZWS7_9EURY</name>
<evidence type="ECO:0000256" key="1">
    <source>
        <dbReference type="SAM" id="MobiDB-lite"/>
    </source>
</evidence>
<dbReference type="InterPro" id="IPR003776">
    <property type="entry name" value="YcaO-like_dom"/>
</dbReference>
<dbReference type="RefSeq" id="WP_379703281.1">
    <property type="nucleotide sequence ID" value="NZ_JBHTAT010000001.1"/>
</dbReference>
<dbReference type="Proteomes" id="UP001596434">
    <property type="component" value="Unassembled WGS sequence"/>
</dbReference>
<feature type="region of interest" description="Disordered" evidence="1">
    <location>
        <begin position="275"/>
        <end position="297"/>
    </location>
</feature>
<accession>A0ABD5ZWS7</accession>
<comment type="caution">
    <text evidence="3">The sequence shown here is derived from an EMBL/GenBank/DDBJ whole genome shotgun (WGS) entry which is preliminary data.</text>
</comment>
<keyword evidence="4" id="KW-1185">Reference proteome</keyword>
<dbReference type="NCBIfam" id="TIGR03604">
    <property type="entry name" value="TOMM_cyclo_SagD"/>
    <property type="match status" value="1"/>
</dbReference>
<gene>
    <name evidence="3" type="ORF">ACFQKE_07165</name>
</gene>
<proteinExistence type="predicted"/>
<evidence type="ECO:0000313" key="3">
    <source>
        <dbReference type="EMBL" id="MFC7255073.1"/>
    </source>
</evidence>
<dbReference type="PROSITE" id="PS51664">
    <property type="entry name" value="YCAO"/>
    <property type="match status" value="1"/>
</dbReference>
<feature type="domain" description="YcaO" evidence="2">
    <location>
        <begin position="228"/>
        <end position="568"/>
    </location>
</feature>
<organism evidence="3 4">
    <name type="scientific">Haloplanus litoreus</name>
    <dbReference type="NCBI Taxonomy" id="767515"/>
    <lineage>
        <taxon>Archaea</taxon>
        <taxon>Methanobacteriati</taxon>
        <taxon>Methanobacteriota</taxon>
        <taxon>Stenosarchaea group</taxon>
        <taxon>Halobacteria</taxon>
        <taxon>Halobacteriales</taxon>
        <taxon>Haloferacaceae</taxon>
        <taxon>Haloplanus</taxon>
    </lineage>
</organism>
<protein>
    <submittedName>
        <fullName evidence="3">YcaO-like family protein</fullName>
    </submittedName>
</protein>
<dbReference type="AlphaFoldDB" id="A0ABD5ZWS7"/>
<dbReference type="Gene3D" id="3.30.1330.230">
    <property type="match status" value="1"/>
</dbReference>
<dbReference type="InterPro" id="IPR027624">
    <property type="entry name" value="TOMM_cyclo_SagD"/>
</dbReference>
<reference evidence="3 4" key="1">
    <citation type="journal article" date="2019" name="Int. J. Syst. Evol. Microbiol.">
        <title>The Global Catalogue of Microorganisms (GCM) 10K type strain sequencing project: providing services to taxonomists for standard genome sequencing and annotation.</title>
        <authorList>
            <consortium name="The Broad Institute Genomics Platform"/>
            <consortium name="The Broad Institute Genome Sequencing Center for Infectious Disease"/>
            <person name="Wu L."/>
            <person name="Ma J."/>
        </authorList>
    </citation>
    <scope>NUCLEOTIDE SEQUENCE [LARGE SCALE GENOMIC DNA]</scope>
    <source>
        <strain evidence="3 4">GX21</strain>
    </source>
</reference>
<evidence type="ECO:0000259" key="2">
    <source>
        <dbReference type="PROSITE" id="PS51664"/>
    </source>
</evidence>
<dbReference type="EMBL" id="JBHTAT010000001">
    <property type="protein sequence ID" value="MFC7255073.1"/>
    <property type="molecule type" value="Genomic_DNA"/>
</dbReference>
<dbReference type="GeneID" id="96953416"/>